<accession>A0A2T3MN10</accession>
<gene>
    <name evidence="2" type="ORF">C9I88_07235</name>
</gene>
<proteinExistence type="predicted"/>
<feature type="transmembrane region" description="Helical" evidence="1">
    <location>
        <begin position="12"/>
        <end position="30"/>
    </location>
</feature>
<dbReference type="Proteomes" id="UP000241954">
    <property type="component" value="Unassembled WGS sequence"/>
</dbReference>
<dbReference type="RefSeq" id="WP_107237091.1">
    <property type="nucleotide sequence ID" value="NZ_PYLW01000005.1"/>
</dbReference>
<reference evidence="2 3" key="1">
    <citation type="submission" date="2018-01" db="EMBL/GenBank/DDBJ databases">
        <title>Whole genome sequencing of Histamine producing bacteria.</title>
        <authorList>
            <person name="Butler K."/>
        </authorList>
    </citation>
    <scope>NUCLEOTIDE SEQUENCE [LARGE SCALE GENOMIC DNA]</scope>
    <source>
        <strain evidence="2 3">NCIMB 13481</strain>
    </source>
</reference>
<name>A0A2T3MN10_9GAMM</name>
<keyword evidence="1" id="KW-0472">Membrane</keyword>
<dbReference type="AlphaFoldDB" id="A0A2T3MN10"/>
<keyword evidence="1" id="KW-1133">Transmembrane helix</keyword>
<evidence type="ECO:0000256" key="1">
    <source>
        <dbReference type="SAM" id="Phobius"/>
    </source>
</evidence>
<evidence type="ECO:0000313" key="2">
    <source>
        <dbReference type="EMBL" id="PSV97855.1"/>
    </source>
</evidence>
<protein>
    <submittedName>
        <fullName evidence="2">Uncharacterized protein</fullName>
    </submittedName>
</protein>
<evidence type="ECO:0000313" key="3">
    <source>
        <dbReference type="Proteomes" id="UP000241954"/>
    </source>
</evidence>
<sequence length="163" mass="18438">MKKMVDDNLVKIGIALVSFALGAFLTRFTMTKKERLDINAKKQETSNQLETEVISTYNKYIEVLAKFDGSIQVTIDDFIKIESAGSAYFQSLNSLSNSILSNNTEKNSIKNSHFQKVEGGYLKSIPQHYQTLQNIAKKCDIPYKGKFDANNYQSMAKVLEKYA</sequence>
<organism evidence="2 3">
    <name type="scientific">Photobacterium iliopiscarium</name>
    <dbReference type="NCBI Taxonomy" id="56192"/>
    <lineage>
        <taxon>Bacteria</taxon>
        <taxon>Pseudomonadati</taxon>
        <taxon>Pseudomonadota</taxon>
        <taxon>Gammaproteobacteria</taxon>
        <taxon>Vibrionales</taxon>
        <taxon>Vibrionaceae</taxon>
        <taxon>Photobacterium</taxon>
    </lineage>
</organism>
<dbReference type="EMBL" id="PYLW01000005">
    <property type="protein sequence ID" value="PSV97855.1"/>
    <property type="molecule type" value="Genomic_DNA"/>
</dbReference>
<keyword evidence="1" id="KW-0812">Transmembrane</keyword>
<comment type="caution">
    <text evidence="2">The sequence shown here is derived from an EMBL/GenBank/DDBJ whole genome shotgun (WGS) entry which is preliminary data.</text>
</comment>